<comment type="caution">
    <text evidence="1">The sequence shown here is derived from an EMBL/GenBank/DDBJ whole genome shotgun (WGS) entry which is preliminary data.</text>
</comment>
<reference evidence="1 2" key="1">
    <citation type="submission" date="2018-03" db="EMBL/GenBank/DDBJ databases">
        <title>The ancient ancestry and fast evolution of plastids.</title>
        <authorList>
            <person name="Moore K.R."/>
            <person name="Magnabosco C."/>
            <person name="Momper L."/>
            <person name="Gold D.A."/>
            <person name="Bosak T."/>
            <person name="Fournier G.P."/>
        </authorList>
    </citation>
    <scope>NUCLEOTIDE SEQUENCE [LARGE SCALE GENOMIC DNA]</scope>
    <source>
        <strain evidence="1 2">CCALA 016</strain>
    </source>
</reference>
<proteinExistence type="predicted"/>
<dbReference type="RefSeq" id="WP_106456928.1">
    <property type="nucleotide sequence ID" value="NZ_PXOH01000010.1"/>
</dbReference>
<evidence type="ECO:0000313" key="2">
    <source>
        <dbReference type="Proteomes" id="UP000239001"/>
    </source>
</evidence>
<gene>
    <name evidence="1" type="ORF">C7H19_10990</name>
</gene>
<reference evidence="1 2" key="2">
    <citation type="submission" date="2018-03" db="EMBL/GenBank/DDBJ databases">
        <authorList>
            <person name="Keele B.F."/>
        </authorList>
    </citation>
    <scope>NUCLEOTIDE SEQUENCE [LARGE SCALE GENOMIC DNA]</scope>
    <source>
        <strain evidence="1 2">CCALA 016</strain>
    </source>
</reference>
<accession>A0A2T1LY48</accession>
<dbReference type="EMBL" id="PXOH01000010">
    <property type="protein sequence ID" value="PSF37239.1"/>
    <property type="molecule type" value="Genomic_DNA"/>
</dbReference>
<dbReference type="Proteomes" id="UP000239001">
    <property type="component" value="Unassembled WGS sequence"/>
</dbReference>
<evidence type="ECO:0008006" key="3">
    <source>
        <dbReference type="Google" id="ProtNLM"/>
    </source>
</evidence>
<organism evidence="1 2">
    <name type="scientific">Aphanothece hegewaldii CCALA 016</name>
    <dbReference type="NCBI Taxonomy" id="2107694"/>
    <lineage>
        <taxon>Bacteria</taxon>
        <taxon>Bacillati</taxon>
        <taxon>Cyanobacteriota</taxon>
        <taxon>Cyanophyceae</taxon>
        <taxon>Oscillatoriophycideae</taxon>
        <taxon>Chroococcales</taxon>
        <taxon>Aphanothecaceae</taxon>
        <taxon>Aphanothece</taxon>
    </lineage>
</organism>
<name>A0A2T1LY48_9CHRO</name>
<dbReference type="AlphaFoldDB" id="A0A2T1LY48"/>
<keyword evidence="2" id="KW-1185">Reference proteome</keyword>
<evidence type="ECO:0000313" key="1">
    <source>
        <dbReference type="EMBL" id="PSF37239.1"/>
    </source>
</evidence>
<protein>
    <recommendedName>
        <fullName evidence="3">DUF4258 domain-containing protein</fullName>
    </recommendedName>
</protein>
<sequence length="90" mass="10875">MPDIIWSDYLRYRARLRQFDLAKIEEILRYSGERYYDTVSDRMIAVGKHNNSLVMIPYEVNEQSITPVTIHTTTRQQIQYRFRTGRFVNE</sequence>
<dbReference type="OrthoDB" id="5569997at2"/>